<dbReference type="Proteomes" id="UP000285084">
    <property type="component" value="Unassembled WGS sequence"/>
</dbReference>
<dbReference type="AlphaFoldDB" id="A0A420PL99"/>
<evidence type="ECO:0000256" key="1">
    <source>
        <dbReference type="SAM" id="MobiDB-lite"/>
    </source>
</evidence>
<proteinExistence type="predicted"/>
<evidence type="ECO:0000313" key="2">
    <source>
        <dbReference type="EMBL" id="RKK86138.1"/>
    </source>
</evidence>
<reference evidence="2 3" key="1">
    <citation type="journal article" date="2018" name="Sci. Rep.">
        <title>Characterisation of pathogen-specific regions and novel effector candidates in Fusarium oxysporum f. sp. cepae.</title>
        <authorList>
            <person name="Armitage A.D."/>
            <person name="Taylor A."/>
            <person name="Sobczyk M.K."/>
            <person name="Baxter L."/>
            <person name="Greenfield B.P."/>
            <person name="Bates H.J."/>
            <person name="Wilson F."/>
            <person name="Jackson A.C."/>
            <person name="Ott S."/>
            <person name="Harrison R.J."/>
            <person name="Clarkson J.P."/>
        </authorList>
    </citation>
    <scope>NUCLEOTIDE SEQUENCE [LARGE SCALE GENOMIC DNA]</scope>
    <source>
        <strain evidence="2 3">Fo_A13</strain>
    </source>
</reference>
<sequence>MDRSGSPGGEAMFGFSDRQPTGEMNPMKRQRYLSGFCIDSEKLAEELAAVNNRIVGWIILPGF</sequence>
<comment type="caution">
    <text evidence="2">The sequence shown here is derived from an EMBL/GenBank/DDBJ whole genome shotgun (WGS) entry which is preliminary data.</text>
</comment>
<dbReference type="EMBL" id="MRCX01000005">
    <property type="protein sequence ID" value="RKK86138.1"/>
    <property type="molecule type" value="Genomic_DNA"/>
</dbReference>
<protein>
    <submittedName>
        <fullName evidence="2">Uncharacterized protein</fullName>
    </submittedName>
</protein>
<gene>
    <name evidence="2" type="ORF">BFJ69_g1091</name>
</gene>
<evidence type="ECO:0000313" key="3">
    <source>
        <dbReference type="Proteomes" id="UP000285084"/>
    </source>
</evidence>
<name>A0A420PL99_FUSOX</name>
<accession>A0A420PL99</accession>
<organism evidence="2 3">
    <name type="scientific">Fusarium oxysporum</name>
    <name type="common">Fusarium vascular wilt</name>
    <dbReference type="NCBI Taxonomy" id="5507"/>
    <lineage>
        <taxon>Eukaryota</taxon>
        <taxon>Fungi</taxon>
        <taxon>Dikarya</taxon>
        <taxon>Ascomycota</taxon>
        <taxon>Pezizomycotina</taxon>
        <taxon>Sordariomycetes</taxon>
        <taxon>Hypocreomycetidae</taxon>
        <taxon>Hypocreales</taxon>
        <taxon>Nectriaceae</taxon>
        <taxon>Fusarium</taxon>
        <taxon>Fusarium oxysporum species complex</taxon>
    </lineage>
</organism>
<feature type="region of interest" description="Disordered" evidence="1">
    <location>
        <begin position="1"/>
        <end position="24"/>
    </location>
</feature>